<dbReference type="InterPro" id="IPR001683">
    <property type="entry name" value="PX_dom"/>
</dbReference>
<name>A0A1A6FX21_NEOLE</name>
<keyword evidence="5" id="KW-0446">Lipid-binding</keyword>
<dbReference type="GO" id="GO:0030659">
    <property type="term" value="C:cytoplasmic vesicle membrane"/>
    <property type="evidence" value="ECO:0007669"/>
    <property type="project" value="UniProtKB-SubCell"/>
</dbReference>
<evidence type="ECO:0000256" key="2">
    <source>
        <dbReference type="ARBA" id="ARBA00010883"/>
    </source>
</evidence>
<dbReference type="Pfam" id="PF00787">
    <property type="entry name" value="PX"/>
    <property type="match status" value="1"/>
</dbReference>
<gene>
    <name evidence="9" type="ORF">A6R68_11159</name>
</gene>
<reference evidence="9 10" key="1">
    <citation type="submission" date="2016-06" db="EMBL/GenBank/DDBJ databases">
        <title>The Draft Genome Sequence and Annotation of the Desert Woodrat Neotoma lepida.</title>
        <authorList>
            <person name="Campbell M."/>
            <person name="Oakeson K.F."/>
            <person name="Yandell M."/>
            <person name="Halpert J.R."/>
            <person name="Dearing D."/>
        </authorList>
    </citation>
    <scope>NUCLEOTIDE SEQUENCE [LARGE SCALE GENOMIC DNA]</scope>
    <source>
        <strain evidence="9">417</strain>
        <tissue evidence="9">Liver</tissue>
    </source>
</reference>
<sequence>MEVYIPSFRHEDSDLERGYTLLENRIERSFQTDKLKFLLVLTSSCISFLLLPWPEFLVKYQTVVMRSAACPGTVSITERAPRCIMQIGLCKCSGKLCLCGGWAGSAEIVNDVLSNAYLKKCIKTPEIPSKHVRNWVPKVLEQRRQGLETYLQDQAEPQGIAATSTSPQTPSCKSTQPELHSVDTVLAHGLTKHYCLQA</sequence>
<feature type="non-terminal residue" evidence="9">
    <location>
        <position position="198"/>
    </location>
</feature>
<evidence type="ECO:0000313" key="10">
    <source>
        <dbReference type="Proteomes" id="UP000092124"/>
    </source>
</evidence>
<dbReference type="STRING" id="56216.A0A1A6FX21"/>
<dbReference type="PANTHER" id="PTHR15813:SF10">
    <property type="entry name" value="SORTING NEXIN-24"/>
    <property type="match status" value="1"/>
</dbReference>
<proteinExistence type="inferred from homology"/>
<evidence type="ECO:0000313" key="9">
    <source>
        <dbReference type="EMBL" id="OBS57717.1"/>
    </source>
</evidence>
<dbReference type="PANTHER" id="PTHR15813">
    <property type="entry name" value="SORTING NEXIN-22 AND 24"/>
    <property type="match status" value="1"/>
</dbReference>
<keyword evidence="10" id="KW-1185">Reference proteome</keyword>
<accession>A0A1A6FX21</accession>
<keyword evidence="3" id="KW-0813">Transport</keyword>
<comment type="similarity">
    <text evidence="2">Belongs to the sorting nexin family.</text>
</comment>
<dbReference type="EMBL" id="LZPO01117018">
    <property type="protein sequence ID" value="OBS57717.1"/>
    <property type="molecule type" value="Genomic_DNA"/>
</dbReference>
<dbReference type="Proteomes" id="UP000092124">
    <property type="component" value="Unassembled WGS sequence"/>
</dbReference>
<dbReference type="InterPro" id="IPR052467">
    <property type="entry name" value="Sorting_nexin_PX-domain"/>
</dbReference>
<dbReference type="GO" id="GO:1901981">
    <property type="term" value="F:phosphatidylinositol phosphate binding"/>
    <property type="evidence" value="ECO:0007669"/>
    <property type="project" value="TreeGrafter"/>
</dbReference>
<feature type="domain" description="PX" evidence="8">
    <location>
        <begin position="120"/>
        <end position="153"/>
    </location>
</feature>
<comment type="caution">
    <text evidence="9">The sequence shown here is derived from an EMBL/GenBank/DDBJ whole genome shotgun (WGS) entry which is preliminary data.</text>
</comment>
<evidence type="ECO:0000256" key="6">
    <source>
        <dbReference type="ARBA" id="ARBA00023136"/>
    </source>
</evidence>
<dbReference type="OrthoDB" id="93876at2759"/>
<evidence type="ECO:0000259" key="8">
    <source>
        <dbReference type="Pfam" id="PF00787"/>
    </source>
</evidence>
<organism evidence="9 10">
    <name type="scientific">Neotoma lepida</name>
    <name type="common">Desert woodrat</name>
    <dbReference type="NCBI Taxonomy" id="56216"/>
    <lineage>
        <taxon>Eukaryota</taxon>
        <taxon>Metazoa</taxon>
        <taxon>Chordata</taxon>
        <taxon>Craniata</taxon>
        <taxon>Vertebrata</taxon>
        <taxon>Euteleostomi</taxon>
        <taxon>Mammalia</taxon>
        <taxon>Eutheria</taxon>
        <taxon>Euarchontoglires</taxon>
        <taxon>Glires</taxon>
        <taxon>Rodentia</taxon>
        <taxon>Myomorpha</taxon>
        <taxon>Muroidea</taxon>
        <taxon>Cricetidae</taxon>
        <taxon>Neotominae</taxon>
        <taxon>Neotoma</taxon>
    </lineage>
</organism>
<evidence type="ECO:0000256" key="3">
    <source>
        <dbReference type="ARBA" id="ARBA00022448"/>
    </source>
</evidence>
<dbReference type="Gene3D" id="3.30.1520.10">
    <property type="entry name" value="Phox-like domain"/>
    <property type="match status" value="1"/>
</dbReference>
<evidence type="ECO:0000256" key="4">
    <source>
        <dbReference type="ARBA" id="ARBA00022927"/>
    </source>
</evidence>
<dbReference type="SUPFAM" id="SSF64268">
    <property type="entry name" value="PX domain"/>
    <property type="match status" value="1"/>
</dbReference>
<dbReference type="InterPro" id="IPR036871">
    <property type="entry name" value="PX_dom_sf"/>
</dbReference>
<evidence type="ECO:0000256" key="5">
    <source>
        <dbReference type="ARBA" id="ARBA00023121"/>
    </source>
</evidence>
<keyword evidence="4" id="KW-0653">Protein transport</keyword>
<dbReference type="GO" id="GO:0015031">
    <property type="term" value="P:protein transport"/>
    <property type="evidence" value="ECO:0007669"/>
    <property type="project" value="UniProtKB-KW"/>
</dbReference>
<keyword evidence="7" id="KW-0968">Cytoplasmic vesicle</keyword>
<evidence type="ECO:0000256" key="7">
    <source>
        <dbReference type="ARBA" id="ARBA00023329"/>
    </source>
</evidence>
<comment type="subcellular location">
    <subcellularLocation>
        <location evidence="1">Cytoplasmic vesicle membrane</location>
        <topology evidence="1">Peripheral membrane protein</topology>
        <orientation evidence="1">Cytoplasmic side</orientation>
    </subcellularLocation>
</comment>
<keyword evidence="6" id="KW-0472">Membrane</keyword>
<protein>
    <recommendedName>
        <fullName evidence="8">PX domain-containing protein</fullName>
    </recommendedName>
</protein>
<evidence type="ECO:0000256" key="1">
    <source>
        <dbReference type="ARBA" id="ARBA00004180"/>
    </source>
</evidence>
<dbReference type="AlphaFoldDB" id="A0A1A6FX21"/>